<name>A0A6B2EHM3_9DIPT</name>
<dbReference type="GO" id="GO:0006487">
    <property type="term" value="P:protein N-linked glycosylation"/>
    <property type="evidence" value="ECO:0007669"/>
    <property type="project" value="UniProtKB-UniRule"/>
</dbReference>
<dbReference type="Pfam" id="PF05251">
    <property type="entry name" value="Ost5"/>
    <property type="match status" value="1"/>
</dbReference>
<accession>A0A6B2EHM3</accession>
<evidence type="ECO:0000256" key="3">
    <source>
        <dbReference type="ARBA" id="ARBA00022692"/>
    </source>
</evidence>
<feature type="transmembrane region" description="Helical" evidence="6">
    <location>
        <begin position="15"/>
        <end position="37"/>
    </location>
</feature>
<dbReference type="InterPro" id="IPR007915">
    <property type="entry name" value="TMEM258/Ost5"/>
</dbReference>
<comment type="similarity">
    <text evidence="2 6">Belongs to the OST5 family.</text>
</comment>
<organism evidence="7">
    <name type="scientific">Phlebotomus kandelakii</name>
    <dbReference type="NCBI Taxonomy" id="1109342"/>
    <lineage>
        <taxon>Eukaryota</taxon>
        <taxon>Metazoa</taxon>
        <taxon>Ecdysozoa</taxon>
        <taxon>Arthropoda</taxon>
        <taxon>Hexapoda</taxon>
        <taxon>Insecta</taxon>
        <taxon>Pterygota</taxon>
        <taxon>Neoptera</taxon>
        <taxon>Endopterygota</taxon>
        <taxon>Diptera</taxon>
        <taxon>Nematocera</taxon>
        <taxon>Psychodoidea</taxon>
        <taxon>Psychodidae</taxon>
        <taxon>Phlebotomus</taxon>
        <taxon>Larroussius</taxon>
    </lineage>
</organism>
<dbReference type="GO" id="GO:0008250">
    <property type="term" value="C:oligosaccharyltransferase complex"/>
    <property type="evidence" value="ECO:0007669"/>
    <property type="project" value="UniProtKB-UniRule"/>
</dbReference>
<comment type="function">
    <text evidence="6">Subunit of the oligosaccharyl transferase (OST) complex that catalyzes the initial transfer of a defined glycan (Glc(3)Man(9)GlcNAc(2) in eukaryotes) from the lipid carrier dolichol-pyrophosphate to an asparagine residue within an Asn-X-Ser/Thr consensus motif in nascent polypeptide chains, the first step in protein N-glycosylation. N-glycosylation occurs cotranslationally and the complex associates with the Sec61 complex at the channel-forming translocon complex that mediates protein translocation across the endoplasmic reticulum (ER). All subunits are required for a maximal enzyme activity.</text>
</comment>
<sequence>MESMTRYLSPINPTVFPHLATVLLAIGTFFTAWFFVFEVSRPKDSSPGNGHSGKSSKDGVIFKELLISLFASIFLGFGVLFLMLSVGIYV</sequence>
<dbReference type="EMBL" id="GIFK01004479">
    <property type="protein sequence ID" value="NBJ62182.1"/>
    <property type="molecule type" value="Transcribed_RNA"/>
</dbReference>
<comment type="subcellular location">
    <subcellularLocation>
        <location evidence="1 6">Membrane</location>
        <topology evidence="1 6">Multi-pass membrane protein</topology>
    </subcellularLocation>
</comment>
<feature type="transmembrane region" description="Helical" evidence="6">
    <location>
        <begin position="65"/>
        <end position="89"/>
    </location>
</feature>
<evidence type="ECO:0000313" key="7">
    <source>
        <dbReference type="EMBL" id="NBJ62182.1"/>
    </source>
</evidence>
<keyword evidence="4 6" id="KW-1133">Transmembrane helix</keyword>
<keyword evidence="3 6" id="KW-0812">Transmembrane</keyword>
<dbReference type="PANTHER" id="PTHR13636">
    <property type="entry name" value="TRANSMEMBRANE PROTEIN 258"/>
    <property type="match status" value="1"/>
</dbReference>
<protein>
    <recommendedName>
        <fullName evidence="6">Dolichyl-diphosphooligosaccharide-protein glycosyltransferase subunit TMEM258</fullName>
    </recommendedName>
    <alternativeName>
        <fullName evidence="6">Transmembrane protein 258</fullName>
    </alternativeName>
</protein>
<reference evidence="7" key="1">
    <citation type="submission" date="2019-10" db="EMBL/GenBank/DDBJ databases">
        <title>Short sand fly seasons in Tbilisi, Georgia, hinder development of host immunity to saliva of the visceral leishmaniasis vector Phlebotomus kandelakii.</title>
        <authorList>
            <person name="Oliveira F."/>
            <person name="Giorgobiani E."/>
            <person name="Guimaraes-Costa A.B."/>
            <person name="Abdeladhim M."/>
            <person name="Oristian J."/>
            <person name="Tskhvaradze L."/>
            <person name="Tsertsvadze N."/>
            <person name="Zakalashvili M."/>
            <person name="Valenzuela J.G."/>
            <person name="Kamhawi S."/>
        </authorList>
    </citation>
    <scope>NUCLEOTIDE SEQUENCE</scope>
    <source>
        <strain evidence="7">Wild-capture in Tbilisi</strain>
        <tissue evidence="7">Salivary glands</tissue>
    </source>
</reference>
<evidence type="ECO:0000256" key="6">
    <source>
        <dbReference type="RuleBase" id="RU367008"/>
    </source>
</evidence>
<evidence type="ECO:0000256" key="4">
    <source>
        <dbReference type="ARBA" id="ARBA00022989"/>
    </source>
</evidence>
<evidence type="ECO:0000256" key="1">
    <source>
        <dbReference type="ARBA" id="ARBA00004141"/>
    </source>
</evidence>
<proteinExistence type="inferred from homology"/>
<comment type="subunit">
    <text evidence="6">Component of the oligosaccharyltransferase (OST) complex.</text>
</comment>
<evidence type="ECO:0000256" key="2">
    <source>
        <dbReference type="ARBA" id="ARBA00009825"/>
    </source>
</evidence>
<keyword evidence="5 6" id="KW-0472">Membrane</keyword>
<evidence type="ECO:0000256" key="5">
    <source>
        <dbReference type="ARBA" id="ARBA00023136"/>
    </source>
</evidence>
<dbReference type="AlphaFoldDB" id="A0A6B2EHM3"/>